<name>A0A8S1V6S5_PAROT</name>
<dbReference type="Proteomes" id="UP000683925">
    <property type="component" value="Unassembled WGS sequence"/>
</dbReference>
<gene>
    <name evidence="1" type="ORF">POCTA_138.1.T0610132</name>
</gene>
<sequence>MSELERNQKQKKQRSNHSHGIINRIKIYLIDIIIVFKTTEIRQDEAKLKKKILNYFPKTQQIKKVGQIDQVRESARNNQTKVKKNIQIQAKLGINKRRLDMKIPVSMNHHHDKKINRQWLRNLF</sequence>
<protein>
    <submittedName>
        <fullName evidence="1">Uncharacterized protein</fullName>
    </submittedName>
</protein>
<dbReference type="EMBL" id="CAJJDP010000060">
    <property type="protein sequence ID" value="CAD8173080.1"/>
    <property type="molecule type" value="Genomic_DNA"/>
</dbReference>
<comment type="caution">
    <text evidence="1">The sequence shown here is derived from an EMBL/GenBank/DDBJ whole genome shotgun (WGS) entry which is preliminary data.</text>
</comment>
<proteinExistence type="predicted"/>
<accession>A0A8S1V6S5</accession>
<organism evidence="1 2">
    <name type="scientific">Paramecium octaurelia</name>
    <dbReference type="NCBI Taxonomy" id="43137"/>
    <lineage>
        <taxon>Eukaryota</taxon>
        <taxon>Sar</taxon>
        <taxon>Alveolata</taxon>
        <taxon>Ciliophora</taxon>
        <taxon>Intramacronucleata</taxon>
        <taxon>Oligohymenophorea</taxon>
        <taxon>Peniculida</taxon>
        <taxon>Parameciidae</taxon>
        <taxon>Paramecium</taxon>
    </lineage>
</organism>
<evidence type="ECO:0000313" key="2">
    <source>
        <dbReference type="Proteomes" id="UP000683925"/>
    </source>
</evidence>
<evidence type="ECO:0000313" key="1">
    <source>
        <dbReference type="EMBL" id="CAD8173080.1"/>
    </source>
</evidence>
<keyword evidence="2" id="KW-1185">Reference proteome</keyword>
<reference evidence="1" key="1">
    <citation type="submission" date="2021-01" db="EMBL/GenBank/DDBJ databases">
        <authorList>
            <consortium name="Genoscope - CEA"/>
            <person name="William W."/>
        </authorList>
    </citation>
    <scope>NUCLEOTIDE SEQUENCE</scope>
</reference>
<dbReference type="AlphaFoldDB" id="A0A8S1V6S5"/>